<dbReference type="EMBL" id="BANT01000020">
    <property type="protein sequence ID" value="GAC57478.1"/>
    <property type="molecule type" value="Genomic_DNA"/>
</dbReference>
<dbReference type="PANTHER" id="PTHR43046:SF16">
    <property type="entry name" value="ADP-RIBOSE PYROPHOSPHATASE YJHB-RELATED"/>
    <property type="match status" value="1"/>
</dbReference>
<dbReference type="CDD" id="cd18879">
    <property type="entry name" value="NUDIX_Hydrolase"/>
    <property type="match status" value="1"/>
</dbReference>
<dbReference type="InterPro" id="IPR000086">
    <property type="entry name" value="NUDIX_hydrolase_dom"/>
</dbReference>
<dbReference type="PROSITE" id="PS00893">
    <property type="entry name" value="NUDIX_BOX"/>
    <property type="match status" value="1"/>
</dbReference>
<name>L7LBT9_9ACTN</name>
<dbReference type="eggNOG" id="COG1051">
    <property type="taxonomic scope" value="Bacteria"/>
</dbReference>
<dbReference type="Gene3D" id="3.90.79.10">
    <property type="entry name" value="Nucleoside Triphosphate Pyrophosphohydrolase"/>
    <property type="match status" value="1"/>
</dbReference>
<keyword evidence="5" id="KW-1185">Reference proteome</keyword>
<sequence length="173" mass="18891">MPVPDFVRTLRERVGHDLLWLSGVTAIVLHQVDGVELLLLGRRADSGEWAAVSGILEPGEQPAVAAAREVFEETRVRVQVQALAAVISGEHPVRYPNGDVSQYLDLTFLCTPDLSADPDPFDSARVGDDESLEVRWFPIDALPAPLATSTQQRLARVRAFRADPAAGTLFVRP</sequence>
<dbReference type="RefSeq" id="WP_005939635.1">
    <property type="nucleotide sequence ID" value="NZ_ATVK01000049.1"/>
</dbReference>
<dbReference type="PROSITE" id="PS51462">
    <property type="entry name" value="NUDIX"/>
    <property type="match status" value="1"/>
</dbReference>
<gene>
    <name evidence="4" type="ORF">GOHSU_20_00150</name>
</gene>
<dbReference type="SUPFAM" id="SSF55811">
    <property type="entry name" value="Nudix"/>
    <property type="match status" value="1"/>
</dbReference>
<comment type="caution">
    <text evidence="4">The sequence shown here is derived from an EMBL/GenBank/DDBJ whole genome shotgun (WGS) entry which is preliminary data.</text>
</comment>
<dbReference type="InterPro" id="IPR015797">
    <property type="entry name" value="NUDIX_hydrolase-like_dom_sf"/>
</dbReference>
<comment type="cofactor">
    <cofactor evidence="1">
        <name>Mg(2+)</name>
        <dbReference type="ChEBI" id="CHEBI:18420"/>
    </cofactor>
</comment>
<accession>L7LBT9</accession>
<dbReference type="OrthoDB" id="9814308at2"/>
<feature type="domain" description="Nudix hydrolase" evidence="3">
    <location>
        <begin position="19"/>
        <end position="159"/>
    </location>
</feature>
<dbReference type="STRING" id="1121927.GOHSU_20_00150"/>
<reference evidence="4 5" key="1">
    <citation type="submission" date="2012-12" db="EMBL/GenBank/DDBJ databases">
        <title>Whole genome shotgun sequence of Gordonia hirsuta NBRC 16056.</title>
        <authorList>
            <person name="Isaki-Nakamura S."/>
            <person name="Hosoyama A."/>
            <person name="Tsuchikane K."/>
            <person name="Katsumata H."/>
            <person name="Baba S."/>
            <person name="Yamazaki S."/>
            <person name="Fujita N."/>
        </authorList>
    </citation>
    <scope>NUCLEOTIDE SEQUENCE [LARGE SCALE GENOMIC DNA]</scope>
    <source>
        <strain evidence="4 5">NBRC 16056</strain>
    </source>
</reference>
<evidence type="ECO:0000259" key="3">
    <source>
        <dbReference type="PROSITE" id="PS51462"/>
    </source>
</evidence>
<dbReference type="PANTHER" id="PTHR43046">
    <property type="entry name" value="GDP-MANNOSE MANNOSYL HYDROLASE"/>
    <property type="match status" value="1"/>
</dbReference>
<organism evidence="4 5">
    <name type="scientific">Gordonia hirsuta DSM 44140 = NBRC 16056</name>
    <dbReference type="NCBI Taxonomy" id="1121927"/>
    <lineage>
        <taxon>Bacteria</taxon>
        <taxon>Bacillati</taxon>
        <taxon>Actinomycetota</taxon>
        <taxon>Actinomycetes</taxon>
        <taxon>Mycobacteriales</taxon>
        <taxon>Gordoniaceae</taxon>
        <taxon>Gordonia</taxon>
    </lineage>
</organism>
<protein>
    <recommendedName>
        <fullName evidence="3">Nudix hydrolase domain-containing protein</fullName>
    </recommendedName>
</protein>
<dbReference type="GO" id="GO:0016787">
    <property type="term" value="F:hydrolase activity"/>
    <property type="evidence" value="ECO:0007669"/>
    <property type="project" value="UniProtKB-KW"/>
</dbReference>
<keyword evidence="2" id="KW-0378">Hydrolase</keyword>
<evidence type="ECO:0000313" key="5">
    <source>
        <dbReference type="Proteomes" id="UP000053405"/>
    </source>
</evidence>
<proteinExistence type="predicted"/>
<evidence type="ECO:0000256" key="2">
    <source>
        <dbReference type="ARBA" id="ARBA00022801"/>
    </source>
</evidence>
<dbReference type="Proteomes" id="UP000053405">
    <property type="component" value="Unassembled WGS sequence"/>
</dbReference>
<dbReference type="InterPro" id="IPR020084">
    <property type="entry name" value="NUDIX_hydrolase_CS"/>
</dbReference>
<evidence type="ECO:0000256" key="1">
    <source>
        <dbReference type="ARBA" id="ARBA00001946"/>
    </source>
</evidence>
<dbReference type="AlphaFoldDB" id="L7LBT9"/>
<dbReference type="Pfam" id="PF00293">
    <property type="entry name" value="NUDIX"/>
    <property type="match status" value="1"/>
</dbReference>
<evidence type="ECO:0000313" key="4">
    <source>
        <dbReference type="EMBL" id="GAC57478.1"/>
    </source>
</evidence>